<name>A0A1A9RXJ2_9NEIS</name>
<proteinExistence type="predicted"/>
<reference evidence="3" key="1">
    <citation type="submission" date="2016-05" db="EMBL/GenBank/DDBJ databases">
        <title>Draft genome of Corynebacterium afermentans subsp. afermentans LCDC 88199T.</title>
        <authorList>
            <person name="Bernier A.-M."/>
            <person name="Bernard K."/>
        </authorList>
    </citation>
    <scope>NUCLEOTIDE SEQUENCE [LARGE SCALE GENOMIC DNA]</scope>
    <source>
        <strain evidence="3">NML02-A-017</strain>
    </source>
</reference>
<dbReference type="EMBL" id="LXSL01000021">
    <property type="protein sequence ID" value="OAM27748.1"/>
    <property type="molecule type" value="Genomic_DNA"/>
</dbReference>
<accession>A0A1A9RXJ2</accession>
<sequence length="142" mass="16491">MKKPARSHIKLLIKSLLITLILLILAGYFLITLTQSKYYSINLLHNNQSGTPYLEKLEINNKPYIINQDIPPNSDTYNFNMSRSFLEFEEKSKLNITFTIRNKENNQTITPSCSVTFEEESSDNCFLLVRLENDRVSCICDF</sequence>
<keyword evidence="1" id="KW-0472">Membrane</keyword>
<comment type="caution">
    <text evidence="2">The sequence shown here is derived from an EMBL/GenBank/DDBJ whole genome shotgun (WGS) entry which is preliminary data.</text>
</comment>
<organism evidence="2 3">
    <name type="scientific">Eikenella longinqua</name>
    <dbReference type="NCBI Taxonomy" id="1795827"/>
    <lineage>
        <taxon>Bacteria</taxon>
        <taxon>Pseudomonadati</taxon>
        <taxon>Pseudomonadota</taxon>
        <taxon>Betaproteobacteria</taxon>
        <taxon>Neisseriales</taxon>
        <taxon>Neisseriaceae</taxon>
        <taxon>Eikenella</taxon>
    </lineage>
</organism>
<feature type="transmembrane region" description="Helical" evidence="1">
    <location>
        <begin position="12"/>
        <end position="31"/>
    </location>
</feature>
<evidence type="ECO:0000313" key="2">
    <source>
        <dbReference type="EMBL" id="OAM27748.1"/>
    </source>
</evidence>
<keyword evidence="1" id="KW-0812">Transmembrane</keyword>
<dbReference type="RefSeq" id="WP_067592863.1">
    <property type="nucleotide sequence ID" value="NZ_LXSL01000021.1"/>
</dbReference>
<dbReference type="STRING" id="1795827.A7P95_06430"/>
<evidence type="ECO:0000256" key="1">
    <source>
        <dbReference type="SAM" id="Phobius"/>
    </source>
</evidence>
<dbReference type="AlphaFoldDB" id="A0A1A9RXJ2"/>
<evidence type="ECO:0000313" key="3">
    <source>
        <dbReference type="Proteomes" id="UP000077885"/>
    </source>
</evidence>
<keyword evidence="3" id="KW-1185">Reference proteome</keyword>
<protein>
    <submittedName>
        <fullName evidence="2">Uncharacterized protein</fullName>
    </submittedName>
</protein>
<gene>
    <name evidence="2" type="ORF">A7P95_06430</name>
</gene>
<keyword evidence="1" id="KW-1133">Transmembrane helix</keyword>
<dbReference type="Proteomes" id="UP000077885">
    <property type="component" value="Unassembled WGS sequence"/>
</dbReference>